<dbReference type="InterPro" id="IPR040692">
    <property type="entry name" value="UGGT_TRXL_3"/>
</dbReference>
<dbReference type="Proteomes" id="UP000626092">
    <property type="component" value="Unassembled WGS sequence"/>
</dbReference>
<evidence type="ECO:0000256" key="3">
    <source>
        <dbReference type="ARBA" id="ARBA00004922"/>
    </source>
</evidence>
<dbReference type="PANTHER" id="PTHR11226">
    <property type="entry name" value="UDP-GLUCOSE GLYCOPROTEIN:GLUCOSYLTRANSFERASE"/>
    <property type="match status" value="1"/>
</dbReference>
<evidence type="ECO:0000259" key="14">
    <source>
        <dbReference type="Pfam" id="PF18403"/>
    </source>
</evidence>
<comment type="pathway">
    <text evidence="3">Protein modification; protein glycosylation.</text>
</comment>
<name>A0A834H9S9_RHOSS</name>
<evidence type="ECO:0000256" key="10">
    <source>
        <dbReference type="SAM" id="Phobius"/>
    </source>
</evidence>
<dbReference type="CDD" id="cd06432">
    <property type="entry name" value="GT8_HUGT1_C_like"/>
    <property type="match status" value="1"/>
</dbReference>
<comment type="subcellular location">
    <subcellularLocation>
        <location evidence="2">Endoplasmic reticulum lumen</location>
    </subcellularLocation>
</comment>
<accession>A0A834H9S9</accession>
<feature type="domain" description="UDP-glucose:glycoprotein glucosyltransferase thioredoxin-like" evidence="14">
    <location>
        <begin position="832"/>
        <end position="1012"/>
    </location>
</feature>
<dbReference type="InterPro" id="IPR040525">
    <property type="entry name" value="UGGT_TRXL_4"/>
</dbReference>
<evidence type="ECO:0000256" key="9">
    <source>
        <dbReference type="SAM" id="MobiDB-lite"/>
    </source>
</evidence>
<dbReference type="GO" id="GO:0005788">
    <property type="term" value="C:endoplasmic reticulum lumen"/>
    <property type="evidence" value="ECO:0007669"/>
    <property type="project" value="UniProtKB-SubCell"/>
</dbReference>
<dbReference type="OrthoDB" id="27683at2759"/>
<evidence type="ECO:0000313" key="17">
    <source>
        <dbReference type="Proteomes" id="UP000626092"/>
    </source>
</evidence>
<evidence type="ECO:0000256" key="7">
    <source>
        <dbReference type="ARBA" id="ARBA00022824"/>
    </source>
</evidence>
<gene>
    <name evidence="16" type="ORF">RHSIM_Rhsim05G0119800</name>
</gene>
<proteinExistence type="inferred from homology"/>
<keyword evidence="8" id="KW-0325">Glycoprotein</keyword>
<evidence type="ECO:0000256" key="8">
    <source>
        <dbReference type="ARBA" id="ARBA00023180"/>
    </source>
</evidence>
<organism evidence="16 17">
    <name type="scientific">Rhododendron simsii</name>
    <name type="common">Sims's rhododendron</name>
    <dbReference type="NCBI Taxonomy" id="118357"/>
    <lineage>
        <taxon>Eukaryota</taxon>
        <taxon>Viridiplantae</taxon>
        <taxon>Streptophyta</taxon>
        <taxon>Embryophyta</taxon>
        <taxon>Tracheophyta</taxon>
        <taxon>Spermatophyta</taxon>
        <taxon>Magnoliopsida</taxon>
        <taxon>eudicotyledons</taxon>
        <taxon>Gunneridae</taxon>
        <taxon>Pentapetalae</taxon>
        <taxon>asterids</taxon>
        <taxon>Ericales</taxon>
        <taxon>Ericaceae</taxon>
        <taxon>Ericoideae</taxon>
        <taxon>Rhodoreae</taxon>
        <taxon>Rhododendron</taxon>
    </lineage>
</organism>
<dbReference type="Pfam" id="PF18401">
    <property type="entry name" value="Thioredoxin_13"/>
    <property type="match status" value="1"/>
</dbReference>
<feature type="domain" description="Glucosyltransferase 24 catalytic" evidence="15">
    <location>
        <begin position="1459"/>
        <end position="1657"/>
    </location>
</feature>
<feature type="transmembrane region" description="Helical" evidence="10">
    <location>
        <begin position="7"/>
        <end position="27"/>
    </location>
</feature>
<dbReference type="Pfam" id="PF18402">
    <property type="entry name" value="Thioredoxin_14"/>
    <property type="match status" value="1"/>
</dbReference>
<feature type="domain" description="Glucosyltransferase 24 catalytic" evidence="15">
    <location>
        <begin position="1688"/>
        <end position="1755"/>
    </location>
</feature>
<evidence type="ECO:0000259" key="13">
    <source>
        <dbReference type="Pfam" id="PF18402"/>
    </source>
</evidence>
<dbReference type="Pfam" id="PF18400">
    <property type="entry name" value="Thioredoxin_12"/>
    <property type="match status" value="1"/>
</dbReference>
<comment type="similarity">
    <text evidence="4">Belongs to the glycosyltransferase 8 family.</text>
</comment>
<dbReference type="InterPro" id="IPR040693">
    <property type="entry name" value="UGGT_TRXL_1"/>
</dbReference>
<dbReference type="GO" id="GO:0036503">
    <property type="term" value="P:ERAD pathway"/>
    <property type="evidence" value="ECO:0007669"/>
    <property type="project" value="TreeGrafter"/>
</dbReference>
<dbReference type="InterPro" id="IPR009448">
    <property type="entry name" value="UDP-g_GGtrans"/>
</dbReference>
<keyword evidence="6" id="KW-0732">Signal</keyword>
<dbReference type="Gene3D" id="3.90.550.10">
    <property type="entry name" value="Spore Coat Polysaccharide Biosynthesis Protein SpsA, Chain A"/>
    <property type="match status" value="1"/>
</dbReference>
<evidence type="ECO:0000313" key="16">
    <source>
        <dbReference type="EMBL" id="KAF7144203.1"/>
    </source>
</evidence>
<dbReference type="InterPro" id="IPR040694">
    <property type="entry name" value="UGGT_TRXL_2"/>
</dbReference>
<evidence type="ECO:0000259" key="15">
    <source>
        <dbReference type="Pfam" id="PF18404"/>
    </source>
</evidence>
<keyword evidence="10" id="KW-0472">Membrane</keyword>
<dbReference type="Pfam" id="PF18404">
    <property type="entry name" value="Glyco_transf_24"/>
    <property type="match status" value="2"/>
</dbReference>
<dbReference type="Pfam" id="PF18403">
    <property type="entry name" value="Thioredoxin_15"/>
    <property type="match status" value="1"/>
</dbReference>
<feature type="domain" description="UGGT thioredoxin-like" evidence="12">
    <location>
        <begin position="384"/>
        <end position="500"/>
    </location>
</feature>
<dbReference type="EMBL" id="WJXA01000005">
    <property type="protein sequence ID" value="KAF7144203.1"/>
    <property type="molecule type" value="Genomic_DNA"/>
</dbReference>
<dbReference type="GO" id="GO:0018279">
    <property type="term" value="P:protein N-linked glycosylation via asparagine"/>
    <property type="evidence" value="ECO:0007669"/>
    <property type="project" value="TreeGrafter"/>
</dbReference>
<feature type="domain" description="UGGT thioredoxin-like" evidence="11">
    <location>
        <begin position="47"/>
        <end position="268"/>
    </location>
</feature>
<feature type="region of interest" description="Disordered" evidence="9">
    <location>
        <begin position="1771"/>
        <end position="1793"/>
    </location>
</feature>
<dbReference type="InterPro" id="IPR040497">
    <property type="entry name" value="Glyco_transf_24"/>
</dbReference>
<keyword evidence="17" id="KW-1185">Reference proteome</keyword>
<evidence type="ECO:0000256" key="2">
    <source>
        <dbReference type="ARBA" id="ARBA00004319"/>
    </source>
</evidence>
<reference evidence="16" key="1">
    <citation type="submission" date="2019-11" db="EMBL/GenBank/DDBJ databases">
        <authorList>
            <person name="Liu Y."/>
            <person name="Hou J."/>
            <person name="Li T.-Q."/>
            <person name="Guan C.-H."/>
            <person name="Wu X."/>
            <person name="Wu H.-Z."/>
            <person name="Ling F."/>
            <person name="Zhang R."/>
            <person name="Shi X.-G."/>
            <person name="Ren J.-P."/>
            <person name="Chen E.-F."/>
            <person name="Sun J.-M."/>
        </authorList>
    </citation>
    <scope>NUCLEOTIDE SEQUENCE</scope>
    <source>
        <strain evidence="16">Adult_tree_wgs_1</strain>
        <tissue evidence="16">Leaves</tissue>
    </source>
</reference>
<dbReference type="UniPathway" id="UPA00378"/>
<dbReference type="SUPFAM" id="SSF53448">
    <property type="entry name" value="Nucleotide-diphospho-sugar transferases"/>
    <property type="match status" value="1"/>
</dbReference>
<evidence type="ECO:0000259" key="11">
    <source>
        <dbReference type="Pfam" id="PF18400"/>
    </source>
</evidence>
<feature type="domain" description="UGGT thioredoxin-like" evidence="13">
    <location>
        <begin position="511"/>
        <end position="813"/>
    </location>
</feature>
<protein>
    <recommendedName>
        <fullName evidence="18">UDP-glucose:glycoprotein glucosyltransferase</fullName>
    </recommendedName>
</protein>
<keyword evidence="5" id="KW-0808">Transferase</keyword>
<sequence>METDFRSGFRVVIAFVVVVSLSGHLALVESRRPKNVQVALQAKWTGTPILLEAGELLSKEWEGLFWEFIEAWHHDEDDVSHTAKDCLRKIVKYGQSLLSGHLASLFEFSLTLRSASPRLVLYRQLAVESLSSFPLYADVISNSVNGGTEKNEITESKKVDPLLVGMNPRSRGGKCCWVDTGGALFFDVAELLTWLHIPKELSGDSFQQPELYAFDHVHIDSGVGSPVAILYGALGTECFRKFHDTLVASAKEGKVKYVVRPVLPSGCQLESGHCAVVGASDPVNLGGYGVELALKNMEYKAMDDSTIKKGYMLNSCDAVNLMFQHCNPVKCLLSFGVTLEDPHTEDLGQEVRGFIFSKILERKPELTTEVMAFRDYLLSSTVSDTLDVWELKDLGHQTAQRIIQASDPLQSMQEVSQNFPSVVSSLSRMKLNESIKEEIISNQRMIPPGKSLMALNGALLNIEDIDLYLLVDMVHREISLADQYQRLKIPPSTVRKLLSTLPPSESSTFRVDFRSTHVHYLNNLELNAMYKRWRSNINEILMPVFPGQLRYIRKNLFHAVFVLDPGSTCGLEACLCFFGSEFLSVDMIISLYENNLPMRFGVILFSTKFIKTVETKGGEIPSASMENHAGVGEDVSSLIIRLFIYIEEQHGAQMAFQFLSSINRLRTESADPEDDPAMHHVEGAFVETLLSKVKSPPQDTLLKLEKELTFNELSQESSMFVFKLGLANLQCCLLMNGLVLDSTEVLLLKSLVDSVFLAYYISRFASEDALMNAMNDELPRIQEQVYYGHINSHTDVLDKFLSESGVPRYNPQIIADGKVKPKFVSLSRAFLRNDFIQNDVSFLHSPETVDDLKPVTHLLVIDVTSKKGINLLREGIRYLIEGSKNARLGMLFNANPNVGFPSLLFVKASEVAASSYSHKRKVLDFLDKMCAFYEHEYKLASSVVSEGNQAFIDKVCDLADANGLPSKCLRTALSELSVDKLREHLNKVGQFLYGQLGLESGSTAVITNGRVSFIWVASDELKYILNFDCTYLFWEVIRVDNGTFLSHDLRLLESVELKNRIKHILEVIEEVKWEGIDPDMLTRSSKEMWRGFLIVGDEEGLQGGKGTVPCSYFEFDVVDLERVKFISDIIMSVSSSIATRDRSSESARFEILNAEYSAVILENESSSIHIDAVIDPLSPSGQKLSSLLKILWKSVQPSMRLVLNPLSSLVDLPLKNYYRYVVPTMDDFSSTDYTVYGPKAFFANMPLSETLTMNLDVPEPWLVEPVIAVHDLDNILLENLGEQRTLQAVFELEALVLTGHCAEKDHEPPRGLQLILGTKSSPHLVDTIVMANLGYWQMKVSPGVWYLQLAPGRSSALYDMKEDGDGNQGLHSSKRITINDLRGKLVHLEVVKKKGKEHEKLLAPSNDDNSSHGKKKGNQNAWNSNLLKWASGFIGGSEFSKKSGSTTEHANGVRSGKRINIFSIASGHLYERFLKIMILSVLKNTRRPVKFWFIKNYLSPQFKDVIPHMAQEYGFEYELITYKWPTWLNKQKEKQRIIWAYKILFLDVIFPISLEKVIFVDADQVVRADMGELYDMDIKGRPLAYTPFCDNNKDMDGYRFWRQGFWNEHLRGRPYHISALYVVDLVKFRETAAGDNLRVFYENLSKDPNSLSNLDQASITLKIAALTPTMFQVFIFTYGIFHPAILVDLPNYAQQTVPIFSLPQEWLWCESWCGNATKSKAKTIDLCNNPMTKEPKLQGARRIVAEWPDLDFEARSFTAKILGEEVDTQERVVSPIKTQSSVSDSESEDKSEL</sequence>
<comment type="caution">
    <text evidence="16">The sequence shown here is derived from an EMBL/GenBank/DDBJ whole genome shotgun (WGS) entry which is preliminary data.</text>
</comment>
<feature type="region of interest" description="Disordered" evidence="9">
    <location>
        <begin position="1396"/>
        <end position="1420"/>
    </location>
</feature>
<dbReference type="PANTHER" id="PTHR11226:SF0">
    <property type="entry name" value="UDP-GLUCOSE:GLYCOPROTEIN GLUCOSYLTRANSFERASE"/>
    <property type="match status" value="1"/>
</dbReference>
<evidence type="ECO:0000259" key="12">
    <source>
        <dbReference type="Pfam" id="PF18401"/>
    </source>
</evidence>
<keyword evidence="7" id="KW-0256">Endoplasmic reticulum</keyword>
<evidence type="ECO:0000256" key="6">
    <source>
        <dbReference type="ARBA" id="ARBA00022729"/>
    </source>
</evidence>
<evidence type="ECO:0000256" key="5">
    <source>
        <dbReference type="ARBA" id="ARBA00022679"/>
    </source>
</evidence>
<dbReference type="Pfam" id="PF06427">
    <property type="entry name" value="UDP-g_GGTase"/>
    <property type="match status" value="1"/>
</dbReference>
<evidence type="ECO:0000256" key="1">
    <source>
        <dbReference type="ARBA" id="ARBA00001913"/>
    </source>
</evidence>
<keyword evidence="10" id="KW-0812">Transmembrane</keyword>
<dbReference type="GO" id="GO:0003980">
    <property type="term" value="F:UDP-glucose:glycoprotein glucosyltransferase activity"/>
    <property type="evidence" value="ECO:0007669"/>
    <property type="project" value="InterPro"/>
</dbReference>
<comment type="cofactor">
    <cofactor evidence="1">
        <name>Ca(2+)</name>
        <dbReference type="ChEBI" id="CHEBI:29108"/>
    </cofactor>
</comment>
<dbReference type="GO" id="GO:0051082">
    <property type="term" value="F:unfolded protein binding"/>
    <property type="evidence" value="ECO:0007669"/>
    <property type="project" value="TreeGrafter"/>
</dbReference>
<evidence type="ECO:0008006" key="18">
    <source>
        <dbReference type="Google" id="ProtNLM"/>
    </source>
</evidence>
<keyword evidence="10" id="KW-1133">Transmembrane helix</keyword>
<evidence type="ECO:0000256" key="4">
    <source>
        <dbReference type="ARBA" id="ARBA00006351"/>
    </source>
</evidence>
<dbReference type="InterPro" id="IPR029044">
    <property type="entry name" value="Nucleotide-diphossugar_trans"/>
</dbReference>